<dbReference type="InterPro" id="IPR037138">
    <property type="entry name" value="His_deacetylse_dom_sf"/>
</dbReference>
<dbReference type="EMBL" id="LPZR01000175">
    <property type="protein sequence ID" value="KYO51359.1"/>
    <property type="molecule type" value="Genomic_DNA"/>
</dbReference>
<dbReference type="PANTHER" id="PTHR10625:SF10">
    <property type="entry name" value="HISTONE DEACETYLASE HDAC1"/>
    <property type="match status" value="1"/>
</dbReference>
<dbReference type="AlphaFoldDB" id="A0A162KIF9"/>
<dbReference type="Proteomes" id="UP000257706">
    <property type="component" value="Unassembled WGS sequence"/>
</dbReference>
<feature type="domain" description="Histone deacetylase" evidence="2">
    <location>
        <begin position="20"/>
        <end position="308"/>
    </location>
</feature>
<name>A0A162KIF9_9PROT</name>
<accession>A0A162KIF9</accession>
<reference evidence="3 6" key="2">
    <citation type="journal article" date="2018" name="Nat. Biotechnol.">
        <title>A standardized bacterial taxonomy based on genome phylogeny substantially revises the tree of life.</title>
        <authorList>
            <person name="Parks D.H."/>
            <person name="Chuvochina M."/>
            <person name="Waite D.W."/>
            <person name="Rinke C."/>
            <person name="Skarshewski A."/>
            <person name="Chaumeil P.A."/>
            <person name="Hugenholtz P."/>
        </authorList>
    </citation>
    <scope>NUCLEOTIDE SEQUENCE [LARGE SCALE GENOMIC DNA]</scope>
    <source>
        <strain evidence="3">UBA8739</strain>
    </source>
</reference>
<dbReference type="InterPro" id="IPR023801">
    <property type="entry name" value="His_deacetylse_dom"/>
</dbReference>
<dbReference type="GO" id="GO:0040029">
    <property type="term" value="P:epigenetic regulation of gene expression"/>
    <property type="evidence" value="ECO:0007669"/>
    <property type="project" value="TreeGrafter"/>
</dbReference>
<dbReference type="InterPro" id="IPR023696">
    <property type="entry name" value="Ureohydrolase_dom_sf"/>
</dbReference>
<dbReference type="PRINTS" id="PR01270">
    <property type="entry name" value="HDASUPER"/>
</dbReference>
<dbReference type="Gene3D" id="3.40.800.20">
    <property type="entry name" value="Histone deacetylase domain"/>
    <property type="match status" value="1"/>
</dbReference>
<organism evidence="4 5">
    <name type="scientific">Tistrella mobilis</name>
    <dbReference type="NCBI Taxonomy" id="171437"/>
    <lineage>
        <taxon>Bacteria</taxon>
        <taxon>Pseudomonadati</taxon>
        <taxon>Pseudomonadota</taxon>
        <taxon>Alphaproteobacteria</taxon>
        <taxon>Geminicoccales</taxon>
        <taxon>Geminicoccaceae</taxon>
        <taxon>Tistrella</taxon>
    </lineage>
</organism>
<dbReference type="GO" id="GO:0004407">
    <property type="term" value="F:histone deacetylase activity"/>
    <property type="evidence" value="ECO:0007669"/>
    <property type="project" value="TreeGrafter"/>
</dbReference>
<comment type="similarity">
    <text evidence="1">Belongs to the histone deacetylase family.</text>
</comment>
<evidence type="ECO:0000313" key="4">
    <source>
        <dbReference type="EMBL" id="KYO51359.1"/>
    </source>
</evidence>
<comment type="caution">
    <text evidence="4">The sequence shown here is derived from an EMBL/GenBank/DDBJ whole genome shotgun (WGS) entry which is preliminary data.</text>
</comment>
<proteinExistence type="inferred from homology"/>
<dbReference type="OrthoDB" id="9808367at2"/>
<dbReference type="GeneID" id="97242624"/>
<dbReference type="Proteomes" id="UP000075787">
    <property type="component" value="Unassembled WGS sequence"/>
</dbReference>
<dbReference type="RefSeq" id="WP_062766468.1">
    <property type="nucleotide sequence ID" value="NZ_CP121045.1"/>
</dbReference>
<reference evidence="4 5" key="1">
    <citation type="submission" date="2015-12" db="EMBL/GenBank/DDBJ databases">
        <title>Genome sequence of Tistrella mobilis MCCC 1A02139.</title>
        <authorList>
            <person name="Lu L."/>
            <person name="Lai Q."/>
            <person name="Shao Z."/>
            <person name="Qian P."/>
        </authorList>
    </citation>
    <scope>NUCLEOTIDE SEQUENCE [LARGE SCALE GENOMIC DNA]</scope>
    <source>
        <strain evidence="4 5">MCCC 1A02139</strain>
    </source>
</reference>
<evidence type="ECO:0000259" key="2">
    <source>
        <dbReference type="Pfam" id="PF00850"/>
    </source>
</evidence>
<dbReference type="InterPro" id="IPR000286">
    <property type="entry name" value="HDACs"/>
</dbReference>
<dbReference type="SUPFAM" id="SSF52768">
    <property type="entry name" value="Arginase/deacetylase"/>
    <property type="match status" value="1"/>
</dbReference>
<dbReference type="PANTHER" id="PTHR10625">
    <property type="entry name" value="HISTONE DEACETYLASE HDAC1-RELATED"/>
    <property type="match status" value="1"/>
</dbReference>
<evidence type="ECO:0000313" key="3">
    <source>
        <dbReference type="EMBL" id="HAE46012.1"/>
    </source>
</evidence>
<dbReference type="CDD" id="cd11599">
    <property type="entry name" value="HDAC_classII_2"/>
    <property type="match status" value="1"/>
</dbReference>
<evidence type="ECO:0000313" key="5">
    <source>
        <dbReference type="Proteomes" id="UP000075787"/>
    </source>
</evidence>
<protein>
    <submittedName>
        <fullName evidence="4">Acetoin utilization protein</fullName>
    </submittedName>
</protein>
<gene>
    <name evidence="4" type="ORF">AUP44_09395</name>
    <name evidence="3" type="ORF">DCK97_01200</name>
</gene>
<evidence type="ECO:0000256" key="1">
    <source>
        <dbReference type="ARBA" id="ARBA00005947"/>
    </source>
</evidence>
<dbReference type="EMBL" id="DMAI01000016">
    <property type="protein sequence ID" value="HAE46012.1"/>
    <property type="molecule type" value="Genomic_DNA"/>
</dbReference>
<evidence type="ECO:0000313" key="6">
    <source>
        <dbReference type="Proteomes" id="UP000257706"/>
    </source>
</evidence>
<sequence>MSVLLLTHPACLDHETGSWHPESPDRLRAVLKALDAPEFAALVREEAPLASDETLSLAHDAAYVKSVLAAIPATGAQALHLDPDTVVSPGSGEAARRAAGAVVAAVDAVMGGRFDRAFCAIRPPGHHAEPARPMGFCLFNNVAVGALHARAVHKVNRIAVVDFDVHHGNGTQAIFENDPDLFYGSIHQAPFYPGTGRISERGVAGNIMNIPFGAGSGGIMVRRAFIERLIPALDEFMPDLLLVSAGFDAHHRDPVGGMDLGTEDFAWMTKELIEVARRHCGGRIISTLEGGYDLRALADATASHVHVLMTAP</sequence>
<dbReference type="Pfam" id="PF00850">
    <property type="entry name" value="Hist_deacetyl"/>
    <property type="match status" value="1"/>
</dbReference>